<comment type="caution">
    <text evidence="2">The sequence shown here is derived from an EMBL/GenBank/DDBJ whole genome shotgun (WGS) entry which is preliminary data.</text>
</comment>
<evidence type="ECO:0000256" key="1">
    <source>
        <dbReference type="SAM" id="MobiDB-lite"/>
    </source>
</evidence>
<gene>
    <name evidence="2" type="ORF">EVAR_46825_1</name>
</gene>
<sequence>MGSQKQTTPPGMQDQARVRGSDDTIYGLATPQHQIGDTRLCHSPLTSLKVYLSIGPRRRLLASQHRPDPRWATVKGSKV</sequence>
<dbReference type="AlphaFoldDB" id="A0A4C1ZQU4"/>
<reference evidence="2 3" key="1">
    <citation type="journal article" date="2019" name="Commun. Biol.">
        <title>The bagworm genome reveals a unique fibroin gene that provides high tensile strength.</title>
        <authorList>
            <person name="Kono N."/>
            <person name="Nakamura H."/>
            <person name="Ohtoshi R."/>
            <person name="Tomita M."/>
            <person name="Numata K."/>
            <person name="Arakawa K."/>
        </authorList>
    </citation>
    <scope>NUCLEOTIDE SEQUENCE [LARGE SCALE GENOMIC DNA]</scope>
</reference>
<evidence type="ECO:0000313" key="2">
    <source>
        <dbReference type="EMBL" id="GBP89722.1"/>
    </source>
</evidence>
<accession>A0A4C1ZQU4</accession>
<name>A0A4C1ZQU4_EUMVA</name>
<keyword evidence="3" id="KW-1185">Reference proteome</keyword>
<organism evidence="2 3">
    <name type="scientific">Eumeta variegata</name>
    <name type="common">Bagworm moth</name>
    <name type="synonym">Eumeta japonica</name>
    <dbReference type="NCBI Taxonomy" id="151549"/>
    <lineage>
        <taxon>Eukaryota</taxon>
        <taxon>Metazoa</taxon>
        <taxon>Ecdysozoa</taxon>
        <taxon>Arthropoda</taxon>
        <taxon>Hexapoda</taxon>
        <taxon>Insecta</taxon>
        <taxon>Pterygota</taxon>
        <taxon>Neoptera</taxon>
        <taxon>Endopterygota</taxon>
        <taxon>Lepidoptera</taxon>
        <taxon>Glossata</taxon>
        <taxon>Ditrysia</taxon>
        <taxon>Tineoidea</taxon>
        <taxon>Psychidae</taxon>
        <taxon>Oiketicinae</taxon>
        <taxon>Eumeta</taxon>
    </lineage>
</organism>
<dbReference type="Proteomes" id="UP000299102">
    <property type="component" value="Unassembled WGS sequence"/>
</dbReference>
<dbReference type="EMBL" id="BGZK01002022">
    <property type="protein sequence ID" value="GBP89722.1"/>
    <property type="molecule type" value="Genomic_DNA"/>
</dbReference>
<feature type="region of interest" description="Disordered" evidence="1">
    <location>
        <begin position="1"/>
        <end position="25"/>
    </location>
</feature>
<evidence type="ECO:0000313" key="3">
    <source>
        <dbReference type="Proteomes" id="UP000299102"/>
    </source>
</evidence>
<feature type="compositionally biased region" description="Polar residues" evidence="1">
    <location>
        <begin position="1"/>
        <end position="10"/>
    </location>
</feature>
<protein>
    <submittedName>
        <fullName evidence="2">Uncharacterized protein</fullName>
    </submittedName>
</protein>
<proteinExistence type="predicted"/>